<dbReference type="PATRIC" id="fig|129137.4.peg.4084"/>
<dbReference type="EMBL" id="LJQI01000101">
    <property type="protein sequence ID" value="KPX35635.1"/>
    <property type="molecule type" value="Genomic_DNA"/>
</dbReference>
<sequence length="440" mass="49749">MSGVSDSPLEYVSRLMRSYGAKRIVFKPLANNDNSKQQIYFGGDFDVLRLIPHGDLIGEPTRDKGVMFKAPLKLSWIDVSFDTPPVPAPGAQLIFYPRYPEVRMSGFIRGSSLAPAEIMRPPTLEERACRVGIPRCLVLGFCDDQTILAYADTWDGKLSREVFDKIVKGQATKIASVFFEQTQVPEQGRILLLQKLSEIYTGGAVRSGRLDANGKLIEYQAKNGAGYTLESLFGIIPNGRAEPDYQGWELKAHGSGVVTLMTPEPDGGIYRYDLAKFMLDYGVCNDARRDFTGKHLVDIMHDRSGLTLLMEGYDPEKFEVVDPKGGLVLRDRYGNIAACWSFNKILTHWSKKHAQTAFVSYTVEDRDVRFFRFGPAVSLCEGANLKYFLNAMYSSFIYYDPGVNMKLVNDRWIAKKRNQFRVSWKNIESLYERVERVVLS</sequence>
<evidence type="ECO:0000313" key="2">
    <source>
        <dbReference type="EMBL" id="KPX35635.1"/>
    </source>
</evidence>
<dbReference type="Pfam" id="PF15515">
    <property type="entry name" value="MvaI_BcnI"/>
    <property type="match status" value="1"/>
</dbReference>
<protein>
    <submittedName>
        <fullName evidence="2">Recombinase</fullName>
    </submittedName>
</protein>
<dbReference type="EMBL" id="RBPV01000469">
    <property type="protein sequence ID" value="RMO50234.1"/>
    <property type="molecule type" value="Genomic_DNA"/>
</dbReference>
<dbReference type="RefSeq" id="WP_135004329.1">
    <property type="nucleotide sequence ID" value="NZ_BMZW01000003.1"/>
</dbReference>
<dbReference type="InterPro" id="IPR043004">
    <property type="entry name" value="MvaI_BcnI_cat"/>
</dbReference>
<dbReference type="Proteomes" id="UP000050490">
    <property type="component" value="Unassembled WGS sequence"/>
</dbReference>
<gene>
    <name evidence="2" type="ORF">ALO70_200180</name>
    <name evidence="4" type="ORF">ALQ39_04307</name>
    <name evidence="3" type="ORF">ALQ86_02254</name>
</gene>
<dbReference type="EMBL" id="RBOA01000270">
    <property type="protein sequence ID" value="RML99478.1"/>
    <property type="molecule type" value="Genomic_DNA"/>
</dbReference>
<name>A0A0P9V9K0_PSEA0</name>
<evidence type="ECO:0000313" key="3">
    <source>
        <dbReference type="EMBL" id="RML99478.1"/>
    </source>
</evidence>
<evidence type="ECO:0000313" key="5">
    <source>
        <dbReference type="Proteomes" id="UP000050490"/>
    </source>
</evidence>
<comment type="caution">
    <text evidence="2">The sequence shown here is derived from an EMBL/GenBank/DDBJ whole genome shotgun (WGS) entry which is preliminary data.</text>
</comment>
<evidence type="ECO:0000313" key="6">
    <source>
        <dbReference type="Proteomes" id="UP000272627"/>
    </source>
</evidence>
<dbReference type="Gene3D" id="3.40.210.20">
    <property type="entry name" value="MvaI/BcnI restriction endonuclease, catalytic domain"/>
    <property type="match status" value="1"/>
</dbReference>
<reference evidence="6 7" key="2">
    <citation type="submission" date="2018-08" db="EMBL/GenBank/DDBJ databases">
        <title>Recombination of ecologically and evolutionarily significant loci maintains genetic cohesion in the Pseudomonas syringae species complex.</title>
        <authorList>
            <person name="Dillon M."/>
            <person name="Thakur S."/>
            <person name="Almeida R.N.D."/>
            <person name="Weir B.S."/>
            <person name="Guttman D.S."/>
        </authorList>
    </citation>
    <scope>NUCLEOTIDE SEQUENCE [LARGE SCALE GENOMIC DNA]</scope>
    <source>
        <strain evidence="4 7">ICMP 4316</strain>
        <strain evidence="3 6">ICMP 8636</strain>
    </source>
</reference>
<evidence type="ECO:0000313" key="4">
    <source>
        <dbReference type="EMBL" id="RMO50234.1"/>
    </source>
</evidence>
<dbReference type="AlphaFoldDB" id="A0A0P9V9K0"/>
<feature type="domain" description="MvaI/BcnI restriction endonuclease" evidence="1">
    <location>
        <begin position="193"/>
        <end position="431"/>
    </location>
</feature>
<organism evidence="2 5">
    <name type="scientific">Pseudomonas amygdali pv. eriobotryae</name>
    <dbReference type="NCBI Taxonomy" id="129137"/>
    <lineage>
        <taxon>Bacteria</taxon>
        <taxon>Pseudomonadati</taxon>
        <taxon>Pseudomonadota</taxon>
        <taxon>Gammaproteobacteria</taxon>
        <taxon>Pseudomonadales</taxon>
        <taxon>Pseudomonadaceae</taxon>
        <taxon>Pseudomonas</taxon>
        <taxon>Pseudomonas amygdali</taxon>
    </lineage>
</organism>
<dbReference type="Proteomes" id="UP000272627">
    <property type="component" value="Unassembled WGS sequence"/>
</dbReference>
<reference evidence="2 5" key="1">
    <citation type="submission" date="2015-09" db="EMBL/GenBank/DDBJ databases">
        <title>Genome announcement of multiple Pseudomonas syringae strains.</title>
        <authorList>
            <person name="Thakur S."/>
            <person name="Wang P.W."/>
            <person name="Gong Y."/>
            <person name="Weir B.S."/>
            <person name="Guttman D.S."/>
        </authorList>
    </citation>
    <scope>NUCLEOTIDE SEQUENCE [LARGE SCALE GENOMIC DNA]</scope>
    <source>
        <strain evidence="2 5">ICMP4455</strain>
    </source>
</reference>
<dbReference type="InterPro" id="IPR029127">
    <property type="entry name" value="MvaI_BcnI"/>
</dbReference>
<dbReference type="Proteomes" id="UP000275613">
    <property type="component" value="Unassembled WGS sequence"/>
</dbReference>
<evidence type="ECO:0000259" key="1">
    <source>
        <dbReference type="Pfam" id="PF15515"/>
    </source>
</evidence>
<accession>A0A0P9V9K0</accession>
<proteinExistence type="predicted"/>
<evidence type="ECO:0000313" key="7">
    <source>
        <dbReference type="Proteomes" id="UP000275613"/>
    </source>
</evidence>